<evidence type="ECO:0000256" key="1">
    <source>
        <dbReference type="SAM" id="Phobius"/>
    </source>
</evidence>
<keyword evidence="1" id="KW-1133">Transmembrane helix</keyword>
<dbReference type="AlphaFoldDB" id="A0A7J8QXS6"/>
<organism evidence="2 3">
    <name type="scientific">Gossypium davidsonii</name>
    <name type="common">Davidson's cotton</name>
    <name type="synonym">Gossypium klotzschianum subsp. davidsonii</name>
    <dbReference type="NCBI Taxonomy" id="34287"/>
    <lineage>
        <taxon>Eukaryota</taxon>
        <taxon>Viridiplantae</taxon>
        <taxon>Streptophyta</taxon>
        <taxon>Embryophyta</taxon>
        <taxon>Tracheophyta</taxon>
        <taxon>Spermatophyta</taxon>
        <taxon>Magnoliopsida</taxon>
        <taxon>eudicotyledons</taxon>
        <taxon>Gunneridae</taxon>
        <taxon>Pentapetalae</taxon>
        <taxon>rosids</taxon>
        <taxon>malvids</taxon>
        <taxon>Malvales</taxon>
        <taxon>Malvaceae</taxon>
        <taxon>Malvoideae</taxon>
        <taxon>Gossypium</taxon>
    </lineage>
</organism>
<gene>
    <name evidence="2" type="ORF">Godav_018858</name>
</gene>
<feature type="transmembrane region" description="Helical" evidence="1">
    <location>
        <begin position="63"/>
        <end position="84"/>
    </location>
</feature>
<name>A0A7J8QXS6_GOSDV</name>
<dbReference type="EMBL" id="JABFAC010000002">
    <property type="protein sequence ID" value="MBA0606387.1"/>
    <property type="molecule type" value="Genomic_DNA"/>
</dbReference>
<sequence>MITDDGAWNLDLFGLLEKVIRRIVGIPSPHSVFMESEKSGVADSFGNIKGLNGNGLSQNCKTVITSAWVMLIGNVSLGLSLGAFRRILISSFFKAHPGVAVMYEAGFAAAEENCKTEIGVDSWTDTLEAAKVIQESPSNGSNYALIRRIHQLLS</sequence>
<comment type="caution">
    <text evidence="2">The sequence shown here is derived from an EMBL/GenBank/DDBJ whole genome shotgun (WGS) entry which is preliminary data.</text>
</comment>
<accession>A0A7J8QXS6</accession>
<keyword evidence="3" id="KW-1185">Reference proteome</keyword>
<proteinExistence type="predicted"/>
<keyword evidence="1" id="KW-0472">Membrane</keyword>
<reference evidence="2 3" key="1">
    <citation type="journal article" date="2019" name="Genome Biol. Evol.">
        <title>Insights into the evolution of the New World diploid cottons (Gossypium, subgenus Houzingenia) based on genome sequencing.</title>
        <authorList>
            <person name="Grover C.E."/>
            <person name="Arick M.A. 2nd"/>
            <person name="Thrash A."/>
            <person name="Conover J.L."/>
            <person name="Sanders W.S."/>
            <person name="Peterson D.G."/>
            <person name="Frelichowski J.E."/>
            <person name="Scheffler J.A."/>
            <person name="Scheffler B.E."/>
            <person name="Wendel J.F."/>
        </authorList>
    </citation>
    <scope>NUCLEOTIDE SEQUENCE [LARGE SCALE GENOMIC DNA]</scope>
    <source>
        <strain evidence="2">27</strain>
        <tissue evidence="2">Leaf</tissue>
    </source>
</reference>
<evidence type="ECO:0000313" key="3">
    <source>
        <dbReference type="Proteomes" id="UP000593561"/>
    </source>
</evidence>
<dbReference type="Proteomes" id="UP000593561">
    <property type="component" value="Unassembled WGS sequence"/>
</dbReference>
<evidence type="ECO:0000313" key="2">
    <source>
        <dbReference type="EMBL" id="MBA0606387.1"/>
    </source>
</evidence>
<protein>
    <submittedName>
        <fullName evidence="2">Uncharacterized protein</fullName>
    </submittedName>
</protein>
<keyword evidence="1" id="KW-0812">Transmembrane</keyword>